<dbReference type="InterPro" id="IPR038491">
    <property type="entry name" value="Velvet_dom_sf"/>
</dbReference>
<dbReference type="PROSITE" id="PS51821">
    <property type="entry name" value="VELVET"/>
    <property type="match status" value="1"/>
</dbReference>
<reference evidence="7" key="1">
    <citation type="submission" date="2014-01" db="EMBL/GenBank/DDBJ databases">
        <title>The genome of the white-rot fungus Pycnoporus cinnabarinus: a basidiomycete model with a versatile arsenal for lignocellulosic biomass breakdown.</title>
        <authorList>
            <person name="Levasseur A."/>
            <person name="Lomascolo A."/>
            <person name="Ruiz-Duenas F.J."/>
            <person name="Uzan E."/>
            <person name="Piumi F."/>
            <person name="Kues U."/>
            <person name="Ram A.F.J."/>
            <person name="Murat C."/>
            <person name="Haon M."/>
            <person name="Benoit I."/>
            <person name="Arfi Y."/>
            <person name="Chevret D."/>
            <person name="Drula E."/>
            <person name="Kwon M.J."/>
            <person name="Gouret P."/>
            <person name="Lesage-Meessen L."/>
            <person name="Lombard V."/>
            <person name="Mariette J."/>
            <person name="Noirot C."/>
            <person name="Park J."/>
            <person name="Patyshakuliyeva A."/>
            <person name="Wieneger R.A.B."/>
            <person name="Wosten H.A.B."/>
            <person name="Martin F."/>
            <person name="Coutinho P.M."/>
            <person name="de Vries R."/>
            <person name="Martinez A.T."/>
            <person name="Klopp C."/>
            <person name="Pontarotti P."/>
            <person name="Henrissat B."/>
            <person name="Record E."/>
        </authorList>
    </citation>
    <scope>NUCLEOTIDE SEQUENCE [LARGE SCALE GENOMIC DNA]</scope>
    <source>
        <strain evidence="7">BRFM137</strain>
    </source>
</reference>
<dbReference type="AlphaFoldDB" id="A0A060SCB1"/>
<dbReference type="InterPro" id="IPR021740">
    <property type="entry name" value="Velvet"/>
</dbReference>
<dbReference type="OrthoDB" id="5599552at2759"/>
<dbReference type="HOGENOM" id="CLU_856757_0_0_1"/>
<feature type="region of interest" description="Disordered" evidence="5">
    <location>
        <begin position="269"/>
        <end position="288"/>
    </location>
</feature>
<dbReference type="PANTHER" id="PTHR33572:SF3">
    <property type="entry name" value="VELVET COMPLEX SUBUNIT B"/>
    <property type="match status" value="1"/>
</dbReference>
<feature type="non-terminal residue" evidence="7">
    <location>
        <position position="1"/>
    </location>
</feature>
<dbReference type="InterPro" id="IPR037525">
    <property type="entry name" value="Velvet_dom"/>
</dbReference>
<dbReference type="EMBL" id="CCBP010000064">
    <property type="protein sequence ID" value="CDO70033.1"/>
    <property type="molecule type" value="Genomic_DNA"/>
</dbReference>
<feature type="domain" description="Velvet" evidence="6">
    <location>
        <begin position="1"/>
        <end position="154"/>
    </location>
</feature>
<evidence type="ECO:0000256" key="3">
    <source>
        <dbReference type="ARBA" id="ARBA00023163"/>
    </source>
</evidence>
<evidence type="ECO:0000259" key="6">
    <source>
        <dbReference type="PROSITE" id="PS51821"/>
    </source>
</evidence>
<feature type="region of interest" description="Disordered" evidence="5">
    <location>
        <begin position="171"/>
        <end position="205"/>
    </location>
</feature>
<organism evidence="7 8">
    <name type="scientific">Pycnoporus cinnabarinus</name>
    <name type="common">Cinnabar-red polypore</name>
    <name type="synonym">Trametes cinnabarina</name>
    <dbReference type="NCBI Taxonomy" id="5643"/>
    <lineage>
        <taxon>Eukaryota</taxon>
        <taxon>Fungi</taxon>
        <taxon>Dikarya</taxon>
        <taxon>Basidiomycota</taxon>
        <taxon>Agaricomycotina</taxon>
        <taxon>Agaricomycetes</taxon>
        <taxon>Polyporales</taxon>
        <taxon>Polyporaceae</taxon>
        <taxon>Trametes</taxon>
    </lineage>
</organism>
<evidence type="ECO:0000256" key="2">
    <source>
        <dbReference type="ARBA" id="ARBA00023015"/>
    </source>
</evidence>
<comment type="caution">
    <text evidence="7">The sequence shown here is derived from an EMBL/GenBank/DDBJ whole genome shotgun (WGS) entry which is preliminary data.</text>
</comment>
<sequence length="325" mass="34518">PVPPAAFANSLPSGSTLRGSMQPPVAQYPWPVHDPDIVAWVDNFPLRESTCCTIMLAGATFTEAVIVDYKGKNSAVFVFSDLAVKMEGTFVLRYRTFSTCSECPAPPRFPVLAQCYGGPFKIYSTKDFPGLKASTDLTKATLCLPRAGFSSPIPIQHLALYGTRVNLREAPRKRRKTGKAVASPAADGEYHDDQDEDGRRNPGSAGSVASDAIWLFSSGFGATSGAHWADAADALSSSSPATYYSPTISVGSPSFASIPPYSISPFDANAGTGAEQGQGMASGSALDPDLRGGFGMGYEQFERAGREWMSDDDDGTARHGRGPYD</sequence>
<gene>
    <name evidence="7" type="ORF">BN946_scf184551.g1</name>
</gene>
<feature type="region of interest" description="Disordered" evidence="5">
    <location>
        <begin position="304"/>
        <end position="325"/>
    </location>
</feature>
<dbReference type="PANTHER" id="PTHR33572">
    <property type="entry name" value="SPORE DEVELOPMENT REGULATOR VOSA"/>
    <property type="match status" value="1"/>
</dbReference>
<dbReference type="Pfam" id="PF11754">
    <property type="entry name" value="Velvet"/>
    <property type="match status" value="1"/>
</dbReference>
<keyword evidence="4" id="KW-0539">Nucleus</keyword>
<name>A0A060SCB1_PYCCI</name>
<evidence type="ECO:0000256" key="1">
    <source>
        <dbReference type="ARBA" id="ARBA00004123"/>
    </source>
</evidence>
<evidence type="ECO:0000313" key="8">
    <source>
        <dbReference type="Proteomes" id="UP000029665"/>
    </source>
</evidence>
<keyword evidence="3" id="KW-0804">Transcription</keyword>
<keyword evidence="8" id="KW-1185">Reference proteome</keyword>
<keyword evidence="2" id="KW-0805">Transcription regulation</keyword>
<comment type="subcellular location">
    <subcellularLocation>
        <location evidence="1">Nucleus</location>
    </subcellularLocation>
</comment>
<dbReference type="Gene3D" id="2.60.40.3960">
    <property type="entry name" value="Velvet domain"/>
    <property type="match status" value="1"/>
</dbReference>
<protein>
    <recommendedName>
        <fullName evidence="6">Velvet domain-containing protein</fullName>
    </recommendedName>
</protein>
<evidence type="ECO:0000256" key="5">
    <source>
        <dbReference type="SAM" id="MobiDB-lite"/>
    </source>
</evidence>
<accession>A0A060SCB1</accession>
<proteinExistence type="predicted"/>
<dbReference type="GO" id="GO:0005634">
    <property type="term" value="C:nucleus"/>
    <property type="evidence" value="ECO:0007669"/>
    <property type="project" value="UniProtKB-SubCell"/>
</dbReference>
<evidence type="ECO:0000256" key="4">
    <source>
        <dbReference type="ARBA" id="ARBA00023242"/>
    </source>
</evidence>
<evidence type="ECO:0000313" key="7">
    <source>
        <dbReference type="EMBL" id="CDO70033.1"/>
    </source>
</evidence>
<dbReference type="STRING" id="5643.A0A060SCB1"/>
<dbReference type="Proteomes" id="UP000029665">
    <property type="component" value="Unassembled WGS sequence"/>
</dbReference>